<keyword evidence="1" id="KW-0175">Coiled coil</keyword>
<protein>
    <submittedName>
        <fullName evidence="3">Paraquat-inducible protein B</fullName>
    </submittedName>
</protein>
<evidence type="ECO:0000313" key="5">
    <source>
        <dbReference type="Proteomes" id="UP001155057"/>
    </source>
</evidence>
<name>A0A9X2QH45_9BACT</name>
<feature type="coiled-coil region" evidence="1">
    <location>
        <begin position="265"/>
        <end position="327"/>
    </location>
</feature>
<evidence type="ECO:0000259" key="2">
    <source>
        <dbReference type="Pfam" id="PF02470"/>
    </source>
</evidence>
<dbReference type="InterPro" id="IPR003399">
    <property type="entry name" value="Mce/MlaD"/>
</dbReference>
<dbReference type="AlphaFoldDB" id="A0A9X2QH45"/>
<accession>A0A9X2QH45</accession>
<dbReference type="Proteomes" id="UP001155034">
    <property type="component" value="Unassembled WGS sequence"/>
</dbReference>
<dbReference type="Pfam" id="PF02470">
    <property type="entry name" value="MlaD"/>
    <property type="match status" value="1"/>
</dbReference>
<dbReference type="GeneID" id="83727265"/>
<dbReference type="PANTHER" id="PTHR33371:SF4">
    <property type="entry name" value="INTERMEMBRANE PHOSPHOLIPID TRANSPORT SYSTEM BINDING PROTEIN MLAD"/>
    <property type="match status" value="1"/>
</dbReference>
<comment type="caution">
    <text evidence="3">The sequence shown here is derived from an EMBL/GenBank/DDBJ whole genome shotgun (WGS) entry which is preliminary data.</text>
</comment>
<gene>
    <name evidence="3" type="ORF">GGP61_001021</name>
    <name evidence="4" type="ORF">GGP82_000891</name>
</gene>
<dbReference type="InterPro" id="IPR052336">
    <property type="entry name" value="MlaD_Phospholipid_Transporter"/>
</dbReference>
<organism evidence="3 5">
    <name type="scientific">Salinibacter ruber</name>
    <dbReference type="NCBI Taxonomy" id="146919"/>
    <lineage>
        <taxon>Bacteria</taxon>
        <taxon>Pseudomonadati</taxon>
        <taxon>Rhodothermota</taxon>
        <taxon>Rhodothermia</taxon>
        <taxon>Rhodothermales</taxon>
        <taxon>Salinibacteraceae</taxon>
        <taxon>Salinibacter</taxon>
    </lineage>
</organism>
<reference evidence="3" key="1">
    <citation type="submission" date="2022-08" db="EMBL/GenBank/DDBJ databases">
        <title>Genomic Encyclopedia of Type Strains, Phase V (KMG-V): Genome sequencing to study the core and pangenomes of soil and plant-associated prokaryotes.</title>
        <authorList>
            <person name="Whitman W."/>
        </authorList>
    </citation>
    <scope>NUCLEOTIDE SEQUENCE</scope>
    <source>
        <strain evidence="4">SP2016B</strain>
        <strain evidence="3">SP3049</strain>
    </source>
</reference>
<sequence>MSQRVSPTLIGLFVVGALALGVVGVGAFGSGQFFEQRTTFISYFDESVNGLDVGAPVKFKGVPIGEVTDINLRVDLENETFQVPVQYAINLDPVTDTTGARLNLDDPTLLRDQIEDGLRAQLQLESIVTGKLYVELTYISDPDSAVYAQGPPSRLSIPTELSPLAKLGEGASGLVTNLRQFDVTQINENLVTFLVNANDKLEALDAEAINRSALSTIESVREVVESKEVRTALQDMPKATERLRATIKDAQALIQRLDRGVEPTADELEKTSRQLRATLKRMRRTMDEVDQTLSPNSGIGYQMNEALSNLSEATEALRVLVQSLERNPSMFLRGREEPPPSNQQ</sequence>
<dbReference type="Proteomes" id="UP001155057">
    <property type="component" value="Unassembled WGS sequence"/>
</dbReference>
<evidence type="ECO:0000313" key="3">
    <source>
        <dbReference type="EMBL" id="MCS3709418.1"/>
    </source>
</evidence>
<evidence type="ECO:0000313" key="4">
    <source>
        <dbReference type="EMBL" id="MCS3864345.1"/>
    </source>
</evidence>
<feature type="domain" description="Mce/MlaD" evidence="2">
    <location>
        <begin position="40"/>
        <end position="137"/>
    </location>
</feature>
<dbReference type="EMBL" id="JANUAE010000003">
    <property type="protein sequence ID" value="MCS3709418.1"/>
    <property type="molecule type" value="Genomic_DNA"/>
</dbReference>
<dbReference type="EMBL" id="JANTYZ010000002">
    <property type="protein sequence ID" value="MCS3864345.1"/>
    <property type="molecule type" value="Genomic_DNA"/>
</dbReference>
<dbReference type="RefSeq" id="WP_013060898.1">
    <property type="nucleotide sequence ID" value="NZ_CALTSI010000030.1"/>
</dbReference>
<proteinExistence type="predicted"/>
<dbReference type="PANTHER" id="PTHR33371">
    <property type="entry name" value="INTERMEMBRANE PHOSPHOLIPID TRANSPORT SYSTEM BINDING PROTEIN MLAD-RELATED"/>
    <property type="match status" value="1"/>
</dbReference>
<evidence type="ECO:0000256" key="1">
    <source>
        <dbReference type="SAM" id="Coils"/>
    </source>
</evidence>